<feature type="region of interest" description="Disordered" evidence="2">
    <location>
        <begin position="633"/>
        <end position="657"/>
    </location>
</feature>
<name>A0ABQ9DYH9_TEGGR</name>
<keyword evidence="1" id="KW-0175">Coiled coil</keyword>
<feature type="region of interest" description="Disordered" evidence="2">
    <location>
        <begin position="159"/>
        <end position="223"/>
    </location>
</feature>
<accession>A0ABQ9DYH9</accession>
<feature type="compositionally biased region" description="Acidic residues" evidence="2">
    <location>
        <begin position="746"/>
        <end position="764"/>
    </location>
</feature>
<feature type="coiled-coil region" evidence="1">
    <location>
        <begin position="415"/>
        <end position="442"/>
    </location>
</feature>
<feature type="coiled-coil region" evidence="1">
    <location>
        <begin position="323"/>
        <end position="383"/>
    </location>
</feature>
<feature type="region of interest" description="Disordered" evidence="2">
    <location>
        <begin position="446"/>
        <end position="503"/>
    </location>
</feature>
<feature type="coiled-coil region" evidence="1">
    <location>
        <begin position="670"/>
        <end position="697"/>
    </location>
</feature>
<dbReference type="InterPro" id="IPR024138">
    <property type="entry name" value="Pericentriolar_Pcm1"/>
</dbReference>
<reference evidence="3 4" key="1">
    <citation type="submission" date="2022-12" db="EMBL/GenBank/DDBJ databases">
        <title>Chromosome-level genome of Tegillarca granosa.</title>
        <authorList>
            <person name="Kim J."/>
        </authorList>
    </citation>
    <scope>NUCLEOTIDE SEQUENCE [LARGE SCALE GENOMIC DNA]</scope>
    <source>
        <strain evidence="3">Teg-2019</strain>
        <tissue evidence="3">Adductor muscle</tissue>
    </source>
</reference>
<comment type="caution">
    <text evidence="3">The sequence shown here is derived from an EMBL/GenBank/DDBJ whole genome shotgun (WGS) entry which is preliminary data.</text>
</comment>
<feature type="compositionally biased region" description="Basic and acidic residues" evidence="2">
    <location>
        <begin position="471"/>
        <end position="490"/>
    </location>
</feature>
<feature type="region of interest" description="Disordered" evidence="2">
    <location>
        <begin position="1"/>
        <end position="117"/>
    </location>
</feature>
<dbReference type="PANTHER" id="PTHR14164">
    <property type="entry name" value="PERICENTRIOLAR MATERIAL 1-RELATED"/>
    <property type="match status" value="1"/>
</dbReference>
<feature type="region of interest" description="Disordered" evidence="2">
    <location>
        <begin position="739"/>
        <end position="767"/>
    </location>
</feature>
<protein>
    <submittedName>
        <fullName evidence="3">Uncharacterized protein</fullName>
    </submittedName>
</protein>
<feature type="region of interest" description="Disordered" evidence="2">
    <location>
        <begin position="266"/>
        <end position="312"/>
    </location>
</feature>
<evidence type="ECO:0000256" key="1">
    <source>
        <dbReference type="SAM" id="Coils"/>
    </source>
</evidence>
<gene>
    <name evidence="3" type="ORF">KUTeg_024844</name>
</gene>
<dbReference type="Proteomes" id="UP001217089">
    <property type="component" value="Unassembled WGS sequence"/>
</dbReference>
<feature type="coiled-coil region" evidence="1">
    <location>
        <begin position="504"/>
        <end position="531"/>
    </location>
</feature>
<organism evidence="3 4">
    <name type="scientific">Tegillarca granosa</name>
    <name type="common">Malaysian cockle</name>
    <name type="synonym">Anadara granosa</name>
    <dbReference type="NCBI Taxonomy" id="220873"/>
    <lineage>
        <taxon>Eukaryota</taxon>
        <taxon>Metazoa</taxon>
        <taxon>Spiralia</taxon>
        <taxon>Lophotrochozoa</taxon>
        <taxon>Mollusca</taxon>
        <taxon>Bivalvia</taxon>
        <taxon>Autobranchia</taxon>
        <taxon>Pteriomorphia</taxon>
        <taxon>Arcoida</taxon>
        <taxon>Arcoidea</taxon>
        <taxon>Arcidae</taxon>
        <taxon>Tegillarca</taxon>
    </lineage>
</organism>
<feature type="compositionally biased region" description="Acidic residues" evidence="2">
    <location>
        <begin position="641"/>
        <end position="650"/>
    </location>
</feature>
<evidence type="ECO:0000313" key="4">
    <source>
        <dbReference type="Proteomes" id="UP001217089"/>
    </source>
</evidence>
<evidence type="ECO:0000313" key="3">
    <source>
        <dbReference type="EMBL" id="KAJ8298313.1"/>
    </source>
</evidence>
<feature type="compositionally biased region" description="Polar residues" evidence="2">
    <location>
        <begin position="280"/>
        <end position="295"/>
    </location>
</feature>
<sequence>MHVVKDMASGGGPPYSKSATEPKSRRGWQRTASASDKEDNVSINSLPNELRPNNWDFSDWKPSSTTYDSAKRRKKGNPEWEREQSLSQDSPPPSERHQRTPSTFPRTRITPLTPTSQRVALEKLKQQLTFSDQDDRDRDQIVGRLMQIREYIKQANSMMTALQKSGNPSLKEDTEEQQEEGSQREVTPTGLFEDTQSLDFDARSETSEATTDGKQTLEAKEKELKSLLEQQELLKKLAHQQEQMKALRGRQQALLALQRDAQRKLAEAKARDMQAKSLMKSYSPNSNPSRVTNNDESQEKSDTASDSVPPELQEIRQRLNYLKNELKDKNPRMEERQNNMDAEAAAMALDDNRRQLQEKLLDLQEKKRTMDQLLNELQGLRSQRYEELLNNGLEPSVQVPQPSTQSTSHVTASQVRQAEEIAERTESDAKDLIDKLESREKLQLVREPLQERSSQDLTRTSGTERIIPIEIETKSDDDNLSKSDSSETESKLSSLGPWGDDPEIQEKVRKLKEAKGKLKQLQDLVTVVQQSPDAARALPDNLADLAASLEEDADSVIQADDKSDGEIPMTKSERDNFYEAKMQEQMRELDQLKDERRRLLTIQQQLQSLHDRFTVEKPEAEIEEIDEEDKDITITKKKVEDEVEEEEEAESDRRAPVVTFSSNDEVYDKMRKQRIIREELRSKKRELEAIMKKDNKKHYSKNQDNQSDTVSFSTADAFGFINSVSASADATMATWGGSTVDNLESITEDGNPEGNDGEDDDDAYPSDGIIQVEEEEEENDYDNETYTIEDDVRQNVQARSLRRPASEGGAGRTKKRQTYPRAKRETKGGARPKQAWSKYGRKDNRVRQENYRSAEDIIQDDVDGTRQSASSIEALQQQLERTASLCQTLMRDQQSQSGFVQADKTYQEIGPMYL</sequence>
<feature type="coiled-coil region" evidence="1">
    <location>
        <begin position="575"/>
        <end position="612"/>
    </location>
</feature>
<proteinExistence type="predicted"/>
<evidence type="ECO:0000256" key="2">
    <source>
        <dbReference type="SAM" id="MobiDB-lite"/>
    </source>
</evidence>
<feature type="compositionally biased region" description="Polar residues" evidence="2">
    <location>
        <begin position="100"/>
        <end position="117"/>
    </location>
</feature>
<dbReference type="PANTHER" id="PTHR14164:SF12">
    <property type="entry name" value="PERICENTRIOLAR MATERIAL 1 PROTEIN"/>
    <property type="match status" value="1"/>
</dbReference>
<keyword evidence="4" id="KW-1185">Reference proteome</keyword>
<dbReference type="EMBL" id="JARBDR010000923">
    <property type="protein sequence ID" value="KAJ8298313.1"/>
    <property type="molecule type" value="Genomic_DNA"/>
</dbReference>
<feature type="compositionally biased region" description="Polar residues" evidence="2">
    <location>
        <begin position="159"/>
        <end position="168"/>
    </location>
</feature>
<feature type="region of interest" description="Disordered" evidence="2">
    <location>
        <begin position="793"/>
        <end position="836"/>
    </location>
</feature>